<reference evidence="5" key="1">
    <citation type="submission" date="2024-06" db="EMBL/GenBank/DDBJ databases">
        <title>Complete genome of Salinicola endophyticus HNIBRBA4755.</title>
        <authorList>
            <person name="Shin S.Y."/>
            <person name="Kang H."/>
            <person name="Song J."/>
        </authorList>
    </citation>
    <scope>NUCLEOTIDE SEQUENCE</scope>
    <source>
        <strain evidence="5">HNIBRBA4755</strain>
    </source>
</reference>
<dbReference type="Pfam" id="PF07729">
    <property type="entry name" value="FCD"/>
    <property type="match status" value="1"/>
</dbReference>
<name>A0AB74UFP8_9GAMM</name>
<dbReference type="InterPro" id="IPR036388">
    <property type="entry name" value="WH-like_DNA-bd_sf"/>
</dbReference>
<dbReference type="CDD" id="cd07377">
    <property type="entry name" value="WHTH_GntR"/>
    <property type="match status" value="1"/>
</dbReference>
<keyword evidence="2" id="KW-0238">DNA-binding</keyword>
<dbReference type="GO" id="GO:0003700">
    <property type="term" value="F:DNA-binding transcription factor activity"/>
    <property type="evidence" value="ECO:0007669"/>
    <property type="project" value="InterPro"/>
</dbReference>
<dbReference type="SUPFAM" id="SSF48008">
    <property type="entry name" value="GntR ligand-binding domain-like"/>
    <property type="match status" value="1"/>
</dbReference>
<dbReference type="PANTHER" id="PTHR43537">
    <property type="entry name" value="TRANSCRIPTIONAL REGULATOR, GNTR FAMILY"/>
    <property type="match status" value="1"/>
</dbReference>
<organism evidence="5">
    <name type="scientific">Salinicola endophyticus</name>
    <dbReference type="NCBI Taxonomy" id="1949083"/>
    <lineage>
        <taxon>Bacteria</taxon>
        <taxon>Pseudomonadati</taxon>
        <taxon>Pseudomonadota</taxon>
        <taxon>Gammaproteobacteria</taxon>
        <taxon>Oceanospirillales</taxon>
        <taxon>Halomonadaceae</taxon>
        <taxon>Salinicola</taxon>
    </lineage>
</organism>
<keyword evidence="1" id="KW-0805">Transcription regulation</keyword>
<keyword evidence="3" id="KW-0804">Transcription</keyword>
<dbReference type="InterPro" id="IPR036390">
    <property type="entry name" value="WH_DNA-bd_sf"/>
</dbReference>
<dbReference type="PROSITE" id="PS50949">
    <property type="entry name" value="HTH_GNTR"/>
    <property type="match status" value="1"/>
</dbReference>
<evidence type="ECO:0000313" key="5">
    <source>
        <dbReference type="EMBL" id="XCJ80429.1"/>
    </source>
</evidence>
<dbReference type="Gene3D" id="1.20.120.530">
    <property type="entry name" value="GntR ligand-binding domain-like"/>
    <property type="match status" value="1"/>
</dbReference>
<evidence type="ECO:0000256" key="1">
    <source>
        <dbReference type="ARBA" id="ARBA00023015"/>
    </source>
</evidence>
<gene>
    <name evidence="5" type="ORF">ABV408_04470</name>
</gene>
<dbReference type="InterPro" id="IPR000524">
    <property type="entry name" value="Tscrpt_reg_HTH_GntR"/>
</dbReference>
<dbReference type="Pfam" id="PF00392">
    <property type="entry name" value="GntR"/>
    <property type="match status" value="1"/>
</dbReference>
<dbReference type="EMBL" id="CP159578">
    <property type="protein sequence ID" value="XCJ80429.1"/>
    <property type="molecule type" value="Genomic_DNA"/>
</dbReference>
<evidence type="ECO:0000256" key="2">
    <source>
        <dbReference type="ARBA" id="ARBA00023125"/>
    </source>
</evidence>
<evidence type="ECO:0000256" key="3">
    <source>
        <dbReference type="ARBA" id="ARBA00023163"/>
    </source>
</evidence>
<dbReference type="InterPro" id="IPR008920">
    <property type="entry name" value="TF_FadR/GntR_C"/>
</dbReference>
<dbReference type="PANTHER" id="PTHR43537:SF49">
    <property type="entry name" value="TRANSCRIPTIONAL REGULATORY PROTEIN"/>
    <property type="match status" value="1"/>
</dbReference>
<dbReference type="GO" id="GO:0003677">
    <property type="term" value="F:DNA binding"/>
    <property type="evidence" value="ECO:0007669"/>
    <property type="project" value="UniProtKB-KW"/>
</dbReference>
<dbReference type="RefSeq" id="WP_353981245.1">
    <property type="nucleotide sequence ID" value="NZ_CP159578.1"/>
</dbReference>
<evidence type="ECO:0000259" key="4">
    <source>
        <dbReference type="PROSITE" id="PS50949"/>
    </source>
</evidence>
<accession>A0AB74UFP8</accession>
<dbReference type="SMART" id="SM00895">
    <property type="entry name" value="FCD"/>
    <property type="match status" value="1"/>
</dbReference>
<dbReference type="SMART" id="SM00345">
    <property type="entry name" value="HTH_GNTR"/>
    <property type="match status" value="1"/>
</dbReference>
<dbReference type="InterPro" id="IPR011711">
    <property type="entry name" value="GntR_C"/>
</dbReference>
<sequence length="239" mass="26280">MRQSLKALLTLRNWILDGTLSAGERLWEPTLATRLAVSRTPLREALVRLEHEGLVETAERGGYAVRGFSPDYLKQTIEIRGTLEGLAARQAAEARHPASRLEPLHRLVERIDTIVSRAQLDEEALNRYVTLNGEFHQHLLALAESMALSEALERIGNLPFASPNAFVMSYAHSASAHRILFIANDQHRCLVDALATGEGARAEQIAREHARIAQRNLDSALAHPAGLDAVSGGALIRQP</sequence>
<protein>
    <submittedName>
        <fullName evidence="5">GntR family transcriptional regulator</fullName>
    </submittedName>
</protein>
<proteinExistence type="predicted"/>
<feature type="domain" description="HTH gntR-type" evidence="4">
    <location>
        <begin position="1"/>
        <end position="68"/>
    </location>
</feature>
<dbReference type="SUPFAM" id="SSF46785">
    <property type="entry name" value="Winged helix' DNA-binding domain"/>
    <property type="match status" value="1"/>
</dbReference>
<dbReference type="AlphaFoldDB" id="A0AB74UFP8"/>
<dbReference type="Gene3D" id="1.10.10.10">
    <property type="entry name" value="Winged helix-like DNA-binding domain superfamily/Winged helix DNA-binding domain"/>
    <property type="match status" value="1"/>
</dbReference>